<keyword evidence="2" id="KW-1185">Reference proteome</keyword>
<gene>
    <name evidence="1" type="ORF">LDLAKGPJ_00028</name>
</gene>
<organism evidence="1 2">
    <name type="scientific">Methanophagales virus GBV301</name>
    <dbReference type="NCBI Taxonomy" id="2999280"/>
    <lineage>
        <taxon>Viruses</taxon>
        <taxon>Duplodnaviria</taxon>
        <taxon>Heunggongvirae</taxon>
        <taxon>Uroviricota</taxon>
        <taxon>Caudoviricetes</taxon>
        <taxon>Nakonvirales</taxon>
        <taxon>Ekchuahviridae</taxon>
        <taxon>Kukulkanvirus</taxon>
        <taxon>Kukulkanvirus guaymasense</taxon>
    </lineage>
</organism>
<name>A0A9E8V7R3_9CAUD</name>
<evidence type="ECO:0000313" key="2">
    <source>
        <dbReference type="Proteomes" id="UP001156259"/>
    </source>
</evidence>
<sequence length="104" mass="11831">MEEIVDEIISIFSHAIEAENRDKRKTLEHVIANLFNGDLSQTDIIQDIMNIFDYSILCEARELTGGNPAPRKLLHIHEGALKAAYKTKLLELFKEHDKLKGGDE</sequence>
<reference evidence="1 2" key="1">
    <citation type="submission" date="2022-10" db="EMBL/GenBank/DDBJ databases">
        <title>Evolutionary Diversification of Methanotrophic Ca. Methanophagales (ANME-1) and Their Expansive Virome.</title>
        <authorList>
            <person name="Laso-Perez R."/>
            <person name="Wu F."/>
            <person name="Cremiere A."/>
            <person name="Speth D.R."/>
            <person name="Magyar J.S."/>
            <person name="Krupovic M."/>
            <person name="Orphan V.J."/>
        </authorList>
    </citation>
    <scope>NUCLEOTIDE SEQUENCE [LARGE SCALE GENOMIC DNA]</scope>
</reference>
<dbReference type="EMBL" id="OP880252">
    <property type="protein sequence ID" value="WAE39452.1"/>
    <property type="molecule type" value="Genomic_DNA"/>
</dbReference>
<protein>
    <submittedName>
        <fullName evidence="1">Uncharacterized protein</fullName>
    </submittedName>
</protein>
<evidence type="ECO:0000313" key="1">
    <source>
        <dbReference type="EMBL" id="WAE39452.1"/>
    </source>
</evidence>
<accession>A0A9E8V7R3</accession>
<proteinExistence type="predicted"/>
<dbReference type="Proteomes" id="UP001156259">
    <property type="component" value="Segment"/>
</dbReference>